<feature type="compositionally biased region" description="Basic and acidic residues" evidence="1">
    <location>
        <begin position="1"/>
        <end position="36"/>
    </location>
</feature>
<sequence length="73" mass="8116">MPGEGRGMHDEQMGEADNRLTNHTEAREKAEDERPWEAVLEGPRQQNKQTEGGSEVTPADQVPADKGSEEEKL</sequence>
<dbReference type="Proteomes" id="UP001066276">
    <property type="component" value="Chromosome 4_2"/>
</dbReference>
<name>A0AAV7SMI4_PLEWA</name>
<protein>
    <submittedName>
        <fullName evidence="2">Uncharacterized protein</fullName>
    </submittedName>
</protein>
<proteinExistence type="predicted"/>
<organism evidence="2 3">
    <name type="scientific">Pleurodeles waltl</name>
    <name type="common">Iberian ribbed newt</name>
    <dbReference type="NCBI Taxonomy" id="8319"/>
    <lineage>
        <taxon>Eukaryota</taxon>
        <taxon>Metazoa</taxon>
        <taxon>Chordata</taxon>
        <taxon>Craniata</taxon>
        <taxon>Vertebrata</taxon>
        <taxon>Euteleostomi</taxon>
        <taxon>Amphibia</taxon>
        <taxon>Batrachia</taxon>
        <taxon>Caudata</taxon>
        <taxon>Salamandroidea</taxon>
        <taxon>Salamandridae</taxon>
        <taxon>Pleurodelinae</taxon>
        <taxon>Pleurodeles</taxon>
    </lineage>
</organism>
<gene>
    <name evidence="2" type="ORF">NDU88_005679</name>
</gene>
<evidence type="ECO:0000256" key="1">
    <source>
        <dbReference type="SAM" id="MobiDB-lite"/>
    </source>
</evidence>
<dbReference type="EMBL" id="JANPWB010000008">
    <property type="protein sequence ID" value="KAJ1165251.1"/>
    <property type="molecule type" value="Genomic_DNA"/>
</dbReference>
<keyword evidence="3" id="KW-1185">Reference proteome</keyword>
<evidence type="ECO:0000313" key="3">
    <source>
        <dbReference type="Proteomes" id="UP001066276"/>
    </source>
</evidence>
<accession>A0AAV7SMI4</accession>
<comment type="caution">
    <text evidence="2">The sequence shown here is derived from an EMBL/GenBank/DDBJ whole genome shotgun (WGS) entry which is preliminary data.</text>
</comment>
<evidence type="ECO:0000313" key="2">
    <source>
        <dbReference type="EMBL" id="KAJ1165251.1"/>
    </source>
</evidence>
<reference evidence="2" key="1">
    <citation type="journal article" date="2022" name="bioRxiv">
        <title>Sequencing and chromosome-scale assembly of the giantPleurodeles waltlgenome.</title>
        <authorList>
            <person name="Brown T."/>
            <person name="Elewa A."/>
            <person name="Iarovenko S."/>
            <person name="Subramanian E."/>
            <person name="Araus A.J."/>
            <person name="Petzold A."/>
            <person name="Susuki M."/>
            <person name="Suzuki K.-i.T."/>
            <person name="Hayashi T."/>
            <person name="Toyoda A."/>
            <person name="Oliveira C."/>
            <person name="Osipova E."/>
            <person name="Leigh N.D."/>
            <person name="Simon A."/>
            <person name="Yun M.H."/>
        </authorList>
    </citation>
    <scope>NUCLEOTIDE SEQUENCE</scope>
    <source>
        <strain evidence="2">20211129_DDA</strain>
        <tissue evidence="2">Liver</tissue>
    </source>
</reference>
<dbReference type="AlphaFoldDB" id="A0AAV7SMI4"/>
<feature type="region of interest" description="Disordered" evidence="1">
    <location>
        <begin position="1"/>
        <end position="73"/>
    </location>
</feature>